<dbReference type="PANTHER" id="PTHR34109:SF1">
    <property type="entry name" value="VOC DOMAIN-CONTAINING PROTEIN"/>
    <property type="match status" value="1"/>
</dbReference>
<evidence type="ECO:0000313" key="2">
    <source>
        <dbReference type="EMBL" id="CAA9546878.1"/>
    </source>
</evidence>
<dbReference type="Pfam" id="PF00903">
    <property type="entry name" value="Glyoxalase"/>
    <property type="match status" value="1"/>
</dbReference>
<reference evidence="2" key="1">
    <citation type="submission" date="2020-02" db="EMBL/GenBank/DDBJ databases">
        <authorList>
            <person name="Meier V. D."/>
        </authorList>
    </citation>
    <scope>NUCLEOTIDE SEQUENCE</scope>
    <source>
        <strain evidence="2">AVDCRST_MAG87</strain>
    </source>
</reference>
<dbReference type="Gene3D" id="3.30.720.110">
    <property type="match status" value="1"/>
</dbReference>
<name>A0A6J4UF93_9BACT</name>
<dbReference type="Gene3D" id="3.30.720.120">
    <property type="match status" value="1"/>
</dbReference>
<dbReference type="PROSITE" id="PS51819">
    <property type="entry name" value="VOC"/>
    <property type="match status" value="1"/>
</dbReference>
<organism evidence="2">
    <name type="scientific">uncultured Thermomicrobiales bacterium</name>
    <dbReference type="NCBI Taxonomy" id="1645740"/>
    <lineage>
        <taxon>Bacteria</taxon>
        <taxon>Pseudomonadati</taxon>
        <taxon>Thermomicrobiota</taxon>
        <taxon>Thermomicrobia</taxon>
        <taxon>Thermomicrobiales</taxon>
        <taxon>environmental samples</taxon>
    </lineage>
</organism>
<protein>
    <recommendedName>
        <fullName evidence="1">VOC domain-containing protein</fullName>
    </recommendedName>
</protein>
<dbReference type="EMBL" id="CADCWJ010000136">
    <property type="protein sequence ID" value="CAA9546878.1"/>
    <property type="molecule type" value="Genomic_DNA"/>
</dbReference>
<dbReference type="InterPro" id="IPR004360">
    <property type="entry name" value="Glyas_Fos-R_dOase_dom"/>
</dbReference>
<feature type="domain" description="VOC" evidence="1">
    <location>
        <begin position="10"/>
        <end position="128"/>
    </location>
</feature>
<dbReference type="AlphaFoldDB" id="A0A6J4UF93"/>
<proteinExistence type="predicted"/>
<gene>
    <name evidence="2" type="ORF">AVDCRST_MAG87-543</name>
</gene>
<evidence type="ECO:0000259" key="1">
    <source>
        <dbReference type="PROSITE" id="PS51819"/>
    </source>
</evidence>
<dbReference type="PANTHER" id="PTHR34109">
    <property type="entry name" value="BNAUNNG04460D PROTEIN-RELATED"/>
    <property type="match status" value="1"/>
</dbReference>
<dbReference type="SUPFAM" id="SSF54593">
    <property type="entry name" value="Glyoxalase/Bleomycin resistance protein/Dihydroxybiphenyl dioxygenase"/>
    <property type="match status" value="1"/>
</dbReference>
<dbReference type="InterPro" id="IPR037523">
    <property type="entry name" value="VOC_core"/>
</dbReference>
<accession>A0A6J4UF93</accession>
<sequence length="144" mass="15672">MVHNRSVPTSTMLAHVTCEDIPAAVAWLEDALGFHEHFRYGDPIAGVQMSLGDAWIMLNTPRAERATPARLGRMTQSLTIVVADVDAAFARATAAGAPVVEDLNETEYGERQFVVADPDGHRWLIAQHVRDVAPDEWGAIPNTG</sequence>
<dbReference type="InterPro" id="IPR029068">
    <property type="entry name" value="Glyas_Bleomycin-R_OHBP_Dase"/>
</dbReference>